<dbReference type="Pfam" id="PF14415">
    <property type="entry name" value="DUF4424"/>
    <property type="match status" value="2"/>
</dbReference>
<evidence type="ECO:0000313" key="3">
    <source>
        <dbReference type="EMBL" id="CAA6829611.1"/>
    </source>
</evidence>
<dbReference type="AlphaFoldDB" id="A0A6S6UG96"/>
<sequence length="169" mass="19159">MTLKDLKCGFVFALNVLIILNSPSLFANDSTAVLDTGGIVLQKSEHIVMEQEELLISQDIIRVKYVFYNSSDEAITTRVAFPLPSFQEAPDQDLSLSYEAHKPLSFKLKIAGEDRSFDTEIKRHDGIIDMTHHWVQTFPAKERLAVEHEYKPALGSEIFLSTHDEAKQH</sequence>
<proteinExistence type="predicted"/>
<dbReference type="EMBL" id="CACVAT010000536">
    <property type="protein sequence ID" value="CAA6829611.1"/>
    <property type="molecule type" value="Genomic_DNA"/>
</dbReference>
<keyword evidence="1" id="KW-0732">Signal</keyword>
<protein>
    <recommendedName>
        <fullName evidence="2">DUF4424 domain-containing protein</fullName>
    </recommendedName>
</protein>
<evidence type="ECO:0000256" key="1">
    <source>
        <dbReference type="SAM" id="SignalP"/>
    </source>
</evidence>
<gene>
    <name evidence="3" type="ORF">HELGO_WM56283</name>
</gene>
<dbReference type="InterPro" id="IPR025538">
    <property type="entry name" value="DUF4424"/>
</dbReference>
<feature type="signal peptide" evidence="1">
    <location>
        <begin position="1"/>
        <end position="27"/>
    </location>
</feature>
<name>A0A6S6UG96_9GAMM</name>
<dbReference type="Gene3D" id="2.60.40.3680">
    <property type="match status" value="1"/>
</dbReference>
<organism evidence="3">
    <name type="scientific">uncultured Thiotrichaceae bacterium</name>
    <dbReference type="NCBI Taxonomy" id="298394"/>
    <lineage>
        <taxon>Bacteria</taxon>
        <taxon>Pseudomonadati</taxon>
        <taxon>Pseudomonadota</taxon>
        <taxon>Gammaproteobacteria</taxon>
        <taxon>Thiotrichales</taxon>
        <taxon>Thiotrichaceae</taxon>
        <taxon>environmental samples</taxon>
    </lineage>
</organism>
<feature type="domain" description="DUF4424" evidence="2">
    <location>
        <begin position="130"/>
        <end position="162"/>
    </location>
</feature>
<feature type="chain" id="PRO_5027911775" description="DUF4424 domain-containing protein" evidence="1">
    <location>
        <begin position="28"/>
        <end position="169"/>
    </location>
</feature>
<evidence type="ECO:0000259" key="2">
    <source>
        <dbReference type="Pfam" id="PF14415"/>
    </source>
</evidence>
<feature type="domain" description="DUF4424" evidence="2">
    <location>
        <begin position="27"/>
        <end position="122"/>
    </location>
</feature>
<accession>A0A6S6UG96</accession>
<reference evidence="3" key="1">
    <citation type="submission" date="2020-01" db="EMBL/GenBank/DDBJ databases">
        <authorList>
            <person name="Meier V. D."/>
            <person name="Meier V D."/>
        </authorList>
    </citation>
    <scope>NUCLEOTIDE SEQUENCE</scope>
    <source>
        <strain evidence="3">HLG_WM_MAG_09</strain>
    </source>
</reference>